<evidence type="ECO:0000259" key="10">
    <source>
        <dbReference type="PROSITE" id="PS50893"/>
    </source>
</evidence>
<keyword evidence="6" id="KW-0067">ATP-binding</keyword>
<proteinExistence type="inferred from homology"/>
<feature type="non-terminal residue" evidence="11">
    <location>
        <position position="523"/>
    </location>
</feature>
<comment type="similarity">
    <text evidence="2">Belongs to the ABC transporter superfamily. ABCG family. Eye pigment precursor importer (TC 3.A.1.204) subfamily.</text>
</comment>
<keyword evidence="8" id="KW-0472">Membrane</keyword>
<evidence type="ECO:0000256" key="9">
    <source>
        <dbReference type="SAM" id="MobiDB-lite"/>
    </source>
</evidence>
<dbReference type="InterPro" id="IPR013525">
    <property type="entry name" value="ABC2_TM"/>
</dbReference>
<keyword evidence="4" id="KW-0812">Transmembrane</keyword>
<comment type="subcellular location">
    <subcellularLocation>
        <location evidence="1">Membrane</location>
        <topology evidence="1">Multi-pass membrane protein</topology>
    </subcellularLocation>
</comment>
<gene>
    <name evidence="11" type="ORF">KUTeg_008932</name>
</gene>
<keyword evidence="12" id="KW-1185">Reference proteome</keyword>
<sequence>MDSDEKTPLIHNHNPENTSTVVDFENNTNRTSNFDNHANYKYEGLHQHQNGNALGKNGHLYHKHKSMSVSEVVEPLALSWKDVNVYIVPKNETCKRTPAEGQETKHILRSVTGLVKPGTLLAIIGASGAGKSTLMNVLTYRNKGQLVIQGDVRINGIEVGHGIHNVSAYVQQDDLFVGTLTVREHLTFRALLRMDNRLTRRQRLVRVEEVLKELGLVKCADTMIGYPGRLKGISGGEMKRLSFASEILTNPPLIFCDEPTSGLDAFMAQNVVQTLKTMANRGRTVLCTIHQPSSEVYNFFDEVLILAEGRTAYMGPVEDSLAYFSRLGYNCPLNYNPADFYITTLAIIPGREEECHQRVEKICDAFDNSPMAATMVRDMEESNKSSHVSSSILFEEAFKDSSRYSASVFQQFTCLLWRSWINILRDPMVFRVRVGQTLLFSLELPVFRREYFSGLYSVAVYYLSKTVAEIPTYVFFPSLFVSVIYWMIGSSIPDFLVWLKYLSWFLYSNELLVINQWEDIENI</sequence>
<evidence type="ECO:0000256" key="2">
    <source>
        <dbReference type="ARBA" id="ARBA00005814"/>
    </source>
</evidence>
<dbReference type="PROSITE" id="PS00211">
    <property type="entry name" value="ABC_TRANSPORTER_1"/>
    <property type="match status" value="1"/>
</dbReference>
<evidence type="ECO:0000256" key="8">
    <source>
        <dbReference type="ARBA" id="ARBA00023136"/>
    </source>
</evidence>
<feature type="domain" description="ABC transporter" evidence="10">
    <location>
        <begin position="78"/>
        <end position="333"/>
    </location>
</feature>
<dbReference type="SMART" id="SM00382">
    <property type="entry name" value="AAA"/>
    <property type="match status" value="1"/>
</dbReference>
<dbReference type="EMBL" id="JARBDR010000342">
    <property type="protein sequence ID" value="KAJ8314371.1"/>
    <property type="molecule type" value="Genomic_DNA"/>
</dbReference>
<dbReference type="CDD" id="cd03213">
    <property type="entry name" value="ABCG_EPDR"/>
    <property type="match status" value="1"/>
</dbReference>
<dbReference type="InterPro" id="IPR050352">
    <property type="entry name" value="ABCG_transporters"/>
</dbReference>
<dbReference type="Pfam" id="PF00005">
    <property type="entry name" value="ABC_tran"/>
    <property type="match status" value="1"/>
</dbReference>
<dbReference type="Proteomes" id="UP001217089">
    <property type="component" value="Unassembled WGS sequence"/>
</dbReference>
<dbReference type="InterPro" id="IPR017871">
    <property type="entry name" value="ABC_transporter-like_CS"/>
</dbReference>
<dbReference type="Pfam" id="PF19055">
    <property type="entry name" value="ABC2_membrane_7"/>
    <property type="match status" value="1"/>
</dbReference>
<name>A0ABQ9FCM8_TEGGR</name>
<evidence type="ECO:0000256" key="6">
    <source>
        <dbReference type="ARBA" id="ARBA00022840"/>
    </source>
</evidence>
<evidence type="ECO:0000313" key="11">
    <source>
        <dbReference type="EMBL" id="KAJ8314371.1"/>
    </source>
</evidence>
<evidence type="ECO:0000256" key="4">
    <source>
        <dbReference type="ARBA" id="ARBA00022692"/>
    </source>
</evidence>
<evidence type="ECO:0000256" key="1">
    <source>
        <dbReference type="ARBA" id="ARBA00004141"/>
    </source>
</evidence>
<dbReference type="SUPFAM" id="SSF52540">
    <property type="entry name" value="P-loop containing nucleoside triphosphate hydrolases"/>
    <property type="match status" value="1"/>
</dbReference>
<dbReference type="InterPro" id="IPR027417">
    <property type="entry name" value="P-loop_NTPase"/>
</dbReference>
<keyword evidence="3" id="KW-0813">Transport</keyword>
<accession>A0ABQ9FCM8</accession>
<keyword evidence="5" id="KW-0547">Nucleotide-binding</keyword>
<dbReference type="InterPro" id="IPR043926">
    <property type="entry name" value="ABCG_dom"/>
</dbReference>
<dbReference type="PROSITE" id="PS50893">
    <property type="entry name" value="ABC_TRANSPORTER_2"/>
    <property type="match status" value="1"/>
</dbReference>
<comment type="caution">
    <text evidence="11">The sequence shown here is derived from an EMBL/GenBank/DDBJ whole genome shotgun (WGS) entry which is preliminary data.</text>
</comment>
<dbReference type="InterPro" id="IPR003439">
    <property type="entry name" value="ABC_transporter-like_ATP-bd"/>
</dbReference>
<reference evidence="11 12" key="1">
    <citation type="submission" date="2022-12" db="EMBL/GenBank/DDBJ databases">
        <title>Chromosome-level genome of Tegillarca granosa.</title>
        <authorList>
            <person name="Kim J."/>
        </authorList>
    </citation>
    <scope>NUCLEOTIDE SEQUENCE [LARGE SCALE GENOMIC DNA]</scope>
    <source>
        <strain evidence="11">Teg-2019</strain>
        <tissue evidence="11">Adductor muscle</tissue>
    </source>
</reference>
<dbReference type="Pfam" id="PF01061">
    <property type="entry name" value="ABC2_membrane"/>
    <property type="match status" value="1"/>
</dbReference>
<protein>
    <recommendedName>
        <fullName evidence="10">ABC transporter domain-containing protein</fullName>
    </recommendedName>
</protein>
<dbReference type="PANTHER" id="PTHR48041">
    <property type="entry name" value="ABC TRANSPORTER G FAMILY MEMBER 28"/>
    <property type="match status" value="1"/>
</dbReference>
<keyword evidence="7" id="KW-1133">Transmembrane helix</keyword>
<organism evidence="11 12">
    <name type="scientific">Tegillarca granosa</name>
    <name type="common">Malaysian cockle</name>
    <name type="synonym">Anadara granosa</name>
    <dbReference type="NCBI Taxonomy" id="220873"/>
    <lineage>
        <taxon>Eukaryota</taxon>
        <taxon>Metazoa</taxon>
        <taxon>Spiralia</taxon>
        <taxon>Lophotrochozoa</taxon>
        <taxon>Mollusca</taxon>
        <taxon>Bivalvia</taxon>
        <taxon>Autobranchia</taxon>
        <taxon>Pteriomorphia</taxon>
        <taxon>Arcoida</taxon>
        <taxon>Arcoidea</taxon>
        <taxon>Arcidae</taxon>
        <taxon>Tegillarca</taxon>
    </lineage>
</organism>
<evidence type="ECO:0000313" key="12">
    <source>
        <dbReference type="Proteomes" id="UP001217089"/>
    </source>
</evidence>
<feature type="region of interest" description="Disordered" evidence="9">
    <location>
        <begin position="1"/>
        <end position="23"/>
    </location>
</feature>
<evidence type="ECO:0000256" key="5">
    <source>
        <dbReference type="ARBA" id="ARBA00022741"/>
    </source>
</evidence>
<evidence type="ECO:0000256" key="7">
    <source>
        <dbReference type="ARBA" id="ARBA00022989"/>
    </source>
</evidence>
<evidence type="ECO:0000256" key="3">
    <source>
        <dbReference type="ARBA" id="ARBA00022448"/>
    </source>
</evidence>
<dbReference type="InterPro" id="IPR003593">
    <property type="entry name" value="AAA+_ATPase"/>
</dbReference>
<dbReference type="PANTHER" id="PTHR48041:SF139">
    <property type="entry name" value="PROTEIN SCARLET"/>
    <property type="match status" value="1"/>
</dbReference>
<dbReference type="Gene3D" id="3.40.50.300">
    <property type="entry name" value="P-loop containing nucleotide triphosphate hydrolases"/>
    <property type="match status" value="1"/>
</dbReference>